<evidence type="ECO:0000313" key="2">
    <source>
        <dbReference type="EMBL" id="KAG2643840.1"/>
    </source>
</evidence>
<feature type="region of interest" description="Disordered" evidence="1">
    <location>
        <begin position="1"/>
        <end position="79"/>
    </location>
</feature>
<dbReference type="Proteomes" id="UP000823388">
    <property type="component" value="Chromosome 2K"/>
</dbReference>
<evidence type="ECO:0000313" key="3">
    <source>
        <dbReference type="Proteomes" id="UP000823388"/>
    </source>
</evidence>
<name>A0A8T0W842_PANVG</name>
<accession>A0A8T0W842</accession>
<protein>
    <submittedName>
        <fullName evidence="2">Uncharacterized protein</fullName>
    </submittedName>
</protein>
<organism evidence="2 3">
    <name type="scientific">Panicum virgatum</name>
    <name type="common">Blackwell switchgrass</name>
    <dbReference type="NCBI Taxonomy" id="38727"/>
    <lineage>
        <taxon>Eukaryota</taxon>
        <taxon>Viridiplantae</taxon>
        <taxon>Streptophyta</taxon>
        <taxon>Embryophyta</taxon>
        <taxon>Tracheophyta</taxon>
        <taxon>Spermatophyta</taxon>
        <taxon>Magnoliopsida</taxon>
        <taxon>Liliopsida</taxon>
        <taxon>Poales</taxon>
        <taxon>Poaceae</taxon>
        <taxon>PACMAD clade</taxon>
        <taxon>Panicoideae</taxon>
        <taxon>Panicodae</taxon>
        <taxon>Paniceae</taxon>
        <taxon>Panicinae</taxon>
        <taxon>Panicum</taxon>
        <taxon>Panicum sect. Hiantes</taxon>
    </lineage>
</organism>
<feature type="compositionally biased region" description="Polar residues" evidence="1">
    <location>
        <begin position="30"/>
        <end position="40"/>
    </location>
</feature>
<reference evidence="2" key="1">
    <citation type="submission" date="2020-05" db="EMBL/GenBank/DDBJ databases">
        <title>WGS assembly of Panicum virgatum.</title>
        <authorList>
            <person name="Lovell J.T."/>
            <person name="Jenkins J."/>
            <person name="Shu S."/>
            <person name="Juenger T.E."/>
            <person name="Schmutz J."/>
        </authorList>
    </citation>
    <scope>NUCLEOTIDE SEQUENCE</scope>
    <source>
        <strain evidence="2">AP13</strain>
    </source>
</reference>
<dbReference type="AlphaFoldDB" id="A0A8T0W842"/>
<evidence type="ECO:0000256" key="1">
    <source>
        <dbReference type="SAM" id="MobiDB-lite"/>
    </source>
</evidence>
<feature type="non-terminal residue" evidence="2">
    <location>
        <position position="1"/>
    </location>
</feature>
<comment type="caution">
    <text evidence="2">The sequence shown here is derived from an EMBL/GenBank/DDBJ whole genome shotgun (WGS) entry which is preliminary data.</text>
</comment>
<proteinExistence type="predicted"/>
<feature type="compositionally biased region" description="Pro residues" evidence="1">
    <location>
        <begin position="16"/>
        <end position="28"/>
    </location>
</feature>
<keyword evidence="3" id="KW-1185">Reference proteome</keyword>
<sequence length="138" mass="14757">PRRSVPAGPNKKLPPRLSPLPSRAPLPPCTGSNPSRQTGALPQWKCGTGAGGRRTGRTEHPAVGAARGPRTRTGCPFGWSVPETPRPEFLVTLTCLLLAARGKASADLWPCRWLARSLRSQLHAHAIRPHLASTDVTP</sequence>
<dbReference type="EMBL" id="CM029039">
    <property type="protein sequence ID" value="KAG2643840.1"/>
    <property type="molecule type" value="Genomic_DNA"/>
</dbReference>
<feature type="non-terminal residue" evidence="2">
    <location>
        <position position="138"/>
    </location>
</feature>
<gene>
    <name evidence="2" type="ORF">PVAP13_2KG350510</name>
</gene>